<evidence type="ECO:0000256" key="2">
    <source>
        <dbReference type="ARBA" id="ARBA00022729"/>
    </source>
</evidence>
<name>A0ABQ5Y9E8_9NEIS</name>
<keyword evidence="2 3" id="KW-0732">Signal</keyword>
<dbReference type="RefSeq" id="WP_284194598.1">
    <property type="nucleotide sequence ID" value="NZ_BSOG01000001.1"/>
</dbReference>
<feature type="chain" id="PRO_5045716575" description="Imelysin-like domain-containing protein" evidence="3">
    <location>
        <begin position="21"/>
        <end position="344"/>
    </location>
</feature>
<dbReference type="InterPro" id="IPR034984">
    <property type="entry name" value="Imelysin-like_IPPA"/>
</dbReference>
<proteinExistence type="predicted"/>
<evidence type="ECO:0000313" key="5">
    <source>
        <dbReference type="EMBL" id="GLR11439.1"/>
    </source>
</evidence>
<dbReference type="InterPro" id="IPR018976">
    <property type="entry name" value="Imelysin-like"/>
</dbReference>
<dbReference type="EMBL" id="BSOG01000001">
    <property type="protein sequence ID" value="GLR11439.1"/>
    <property type="molecule type" value="Genomic_DNA"/>
</dbReference>
<evidence type="ECO:0000259" key="4">
    <source>
        <dbReference type="Pfam" id="PF09375"/>
    </source>
</evidence>
<keyword evidence="6" id="KW-1185">Reference proteome</keyword>
<organism evidence="5 6">
    <name type="scientific">Chitinimonas prasina</name>
    <dbReference type="NCBI Taxonomy" id="1434937"/>
    <lineage>
        <taxon>Bacteria</taxon>
        <taxon>Pseudomonadati</taxon>
        <taxon>Pseudomonadota</taxon>
        <taxon>Betaproteobacteria</taxon>
        <taxon>Neisseriales</taxon>
        <taxon>Chitinibacteraceae</taxon>
        <taxon>Chitinimonas</taxon>
    </lineage>
</organism>
<sequence length="344" mass="37340">MLLRPALIAFACGSLLNVHAEGLDATAVVKGWQSQQLGRVQTLQASSLVLKDSVDALCKRLGNSEIRAARQAWLQTYVAWRAVEALPMGPALSRRTAWQIDAWPVKPQKVEEAVRLVERDAPIADSVGANAQGLPALEYLLWGDDRASAQLGRLHFRQRCQYAQALAADVATEAQSLQQDWQGYSSTALDADAGRQAFEEAVNLIAGSVEALRDKKVGRLGSPKLTQKPTRQIFDAWRSHGTHAGMAATLNALEQLFLDNRQAPSFVDRLAVEKPLLAQHLREEFAIAREHLAKLPADMAASAAAKPASVQPFLDSIKKLQGIIELQVADAVGVTIGFKDSDGD</sequence>
<feature type="domain" description="Imelysin-like" evidence="4">
    <location>
        <begin position="43"/>
        <end position="311"/>
    </location>
</feature>
<comment type="subcellular location">
    <subcellularLocation>
        <location evidence="1">Cell envelope</location>
    </subcellularLocation>
</comment>
<dbReference type="CDD" id="cd14659">
    <property type="entry name" value="Imelysin-like_IPPA"/>
    <property type="match status" value="1"/>
</dbReference>
<protein>
    <recommendedName>
        <fullName evidence="4">Imelysin-like domain-containing protein</fullName>
    </recommendedName>
</protein>
<dbReference type="Proteomes" id="UP001156706">
    <property type="component" value="Unassembled WGS sequence"/>
</dbReference>
<feature type="signal peptide" evidence="3">
    <location>
        <begin position="1"/>
        <end position="20"/>
    </location>
</feature>
<evidence type="ECO:0000256" key="3">
    <source>
        <dbReference type="SAM" id="SignalP"/>
    </source>
</evidence>
<gene>
    <name evidence="5" type="ORF">GCM10007907_02290</name>
</gene>
<comment type="caution">
    <text evidence="5">The sequence shown here is derived from an EMBL/GenBank/DDBJ whole genome shotgun (WGS) entry which is preliminary data.</text>
</comment>
<dbReference type="InterPro" id="IPR038352">
    <property type="entry name" value="Imelysin_sf"/>
</dbReference>
<reference evidence="6" key="1">
    <citation type="journal article" date="2019" name="Int. J. Syst. Evol. Microbiol.">
        <title>The Global Catalogue of Microorganisms (GCM) 10K type strain sequencing project: providing services to taxonomists for standard genome sequencing and annotation.</title>
        <authorList>
            <consortium name="The Broad Institute Genomics Platform"/>
            <consortium name="The Broad Institute Genome Sequencing Center for Infectious Disease"/>
            <person name="Wu L."/>
            <person name="Ma J."/>
        </authorList>
    </citation>
    <scope>NUCLEOTIDE SEQUENCE [LARGE SCALE GENOMIC DNA]</scope>
    <source>
        <strain evidence="6">NBRC 110044</strain>
    </source>
</reference>
<accession>A0ABQ5Y9E8</accession>
<dbReference type="Pfam" id="PF09375">
    <property type="entry name" value="Peptidase_M75"/>
    <property type="match status" value="1"/>
</dbReference>
<evidence type="ECO:0000313" key="6">
    <source>
        <dbReference type="Proteomes" id="UP001156706"/>
    </source>
</evidence>
<dbReference type="Gene3D" id="1.20.1420.20">
    <property type="entry name" value="M75 peptidase, HXXE motif"/>
    <property type="match status" value="1"/>
</dbReference>
<evidence type="ECO:0000256" key="1">
    <source>
        <dbReference type="ARBA" id="ARBA00004196"/>
    </source>
</evidence>